<proteinExistence type="predicted"/>
<keyword evidence="1" id="KW-1133">Transmembrane helix</keyword>
<evidence type="ECO:0000256" key="1">
    <source>
        <dbReference type="SAM" id="Phobius"/>
    </source>
</evidence>
<feature type="transmembrane region" description="Helical" evidence="1">
    <location>
        <begin position="7"/>
        <end position="24"/>
    </location>
</feature>
<dbReference type="EMBL" id="CP028271">
    <property type="protein sequence ID" value="QHM73341.1"/>
    <property type="molecule type" value="Genomic_DNA"/>
</dbReference>
<reference evidence="2 3" key="1">
    <citation type="submission" date="2018-03" db="EMBL/GenBank/DDBJ databases">
        <title>Pantoea intestinalis SRCM103226 isolated form the mealworm.</title>
        <authorList>
            <person name="Jeong D.-Y."/>
            <person name="Kim J.W."/>
        </authorList>
    </citation>
    <scope>NUCLEOTIDE SEQUENCE [LARGE SCALE GENOMIC DNA]</scope>
    <source>
        <strain evidence="2 3">SRCM103226</strain>
    </source>
</reference>
<evidence type="ECO:0000313" key="2">
    <source>
        <dbReference type="EMBL" id="QHM73341.1"/>
    </source>
</evidence>
<accession>A0A6P1Q4K9</accession>
<keyword evidence="3" id="KW-1185">Reference proteome</keyword>
<dbReference type="Proteomes" id="UP000464053">
    <property type="component" value="Chromosome"/>
</dbReference>
<sequence length="42" mass="4596">MTKKRCLIIGGAIVIMMILVIGMGEGYGNEARSFLNALRKII</sequence>
<dbReference type="AlphaFoldDB" id="A0A6P1Q4K9"/>
<dbReference type="KEGG" id="mint:C7M51_03688"/>
<gene>
    <name evidence="2" type="ORF">C7M51_03688</name>
</gene>
<keyword evidence="1" id="KW-0812">Transmembrane</keyword>
<protein>
    <submittedName>
        <fullName evidence="2">Uncharacterized protein</fullName>
    </submittedName>
</protein>
<name>A0A6P1Q4K9_9GAMM</name>
<evidence type="ECO:0000313" key="3">
    <source>
        <dbReference type="Proteomes" id="UP000464053"/>
    </source>
</evidence>
<organism evidence="2 3">
    <name type="scientific">Mixta intestinalis</name>
    <dbReference type="NCBI Taxonomy" id="1615494"/>
    <lineage>
        <taxon>Bacteria</taxon>
        <taxon>Pseudomonadati</taxon>
        <taxon>Pseudomonadota</taxon>
        <taxon>Gammaproteobacteria</taxon>
        <taxon>Enterobacterales</taxon>
        <taxon>Erwiniaceae</taxon>
        <taxon>Mixta</taxon>
    </lineage>
</organism>
<keyword evidence="1" id="KW-0472">Membrane</keyword>
<dbReference type="RefSeq" id="WP_280116103.1">
    <property type="nucleotide sequence ID" value="NZ_CP028271.1"/>
</dbReference>